<comment type="caution">
    <text evidence="2">The sequence shown here is derived from an EMBL/GenBank/DDBJ whole genome shotgun (WGS) entry which is preliminary data.</text>
</comment>
<gene>
    <name evidence="2" type="ORF">MEUPH1_LOCUS28725</name>
</gene>
<dbReference type="GO" id="GO:0006986">
    <property type="term" value="P:response to unfolded protein"/>
    <property type="evidence" value="ECO:0007669"/>
    <property type="project" value="InterPro"/>
</dbReference>
<dbReference type="GO" id="GO:0000977">
    <property type="term" value="F:RNA polymerase II transcription regulatory region sequence-specific DNA binding"/>
    <property type="evidence" value="ECO:0007669"/>
    <property type="project" value="TreeGrafter"/>
</dbReference>
<dbReference type="EMBL" id="CARXXK010001284">
    <property type="protein sequence ID" value="CAI6375195.1"/>
    <property type="molecule type" value="Genomic_DNA"/>
</dbReference>
<dbReference type="InterPro" id="IPR039165">
    <property type="entry name" value="CREBRF"/>
</dbReference>
<feature type="compositionally biased region" description="Polar residues" evidence="1">
    <location>
        <begin position="302"/>
        <end position="313"/>
    </location>
</feature>
<dbReference type="Proteomes" id="UP001160148">
    <property type="component" value="Unassembled WGS sequence"/>
</dbReference>
<feature type="compositionally biased region" description="Acidic residues" evidence="1">
    <location>
        <begin position="284"/>
        <end position="298"/>
    </location>
</feature>
<feature type="region of interest" description="Disordered" evidence="1">
    <location>
        <begin position="253"/>
        <end position="313"/>
    </location>
</feature>
<reference evidence="2 3" key="1">
    <citation type="submission" date="2023-01" db="EMBL/GenBank/DDBJ databases">
        <authorList>
            <person name="Whitehead M."/>
        </authorList>
    </citation>
    <scope>NUCLEOTIDE SEQUENCE [LARGE SCALE GENOMIC DNA]</scope>
</reference>
<evidence type="ECO:0000256" key="1">
    <source>
        <dbReference type="SAM" id="MobiDB-lite"/>
    </source>
</evidence>
<name>A0AAV0Y2Z0_9HEMI</name>
<dbReference type="GO" id="GO:0000981">
    <property type="term" value="F:DNA-binding transcription factor activity, RNA polymerase II-specific"/>
    <property type="evidence" value="ECO:0007669"/>
    <property type="project" value="TreeGrafter"/>
</dbReference>
<dbReference type="PANTHER" id="PTHR21552">
    <property type="entry name" value="ADULT RETINA PROTEIN"/>
    <property type="match status" value="1"/>
</dbReference>
<keyword evidence="3" id="KW-1185">Reference proteome</keyword>
<protein>
    <submittedName>
        <fullName evidence="2">Uncharacterized protein</fullName>
    </submittedName>
</protein>
<sequence length="458" mass="51189">MNNKDYSHIFGTTETKRVLRVDYPIESSSLVRPIPIKKNRDLNLLQNNEFEWFDTSNGFIQNHIVVNNADQNLFTNNDTGQIERPDDMSFIKIDEDILQVDQSNLLHGPTLNELNACGGDNLLENLNLDDLLLPLDSEMSKTPDTFISQYLMDHVVNTSPVNRPSSSKSGFQHSPISCSSCSSLSPGPTNSITPQELLKKETKSLKCLSSPIFGTSVPGSGFMMANKSKENLSSSAPTHLVLDQMWQQRESRQHLLSTGSLAEAGSTSSLSTGGVSTPEAYDLSFDETIGDSDNDTEREEVYSSNSEGSDCGTTSTDSYMDRFFEHYNAHSKVSKGRGLVLKCNCGKDVFDPVFSQNCLVKGIRHCGKPRKGEGNNLRPNPRRLQLLVNELDKWNKMRTKMTPISELPFDVRQNARKEKNKVVCRCYFILSKIKLIHTTCKRSTQSAKIVTYCDGLKF</sequence>
<dbReference type="PANTHER" id="PTHR21552:SF2">
    <property type="entry name" value="CREB3 REGULATORY FACTOR"/>
    <property type="match status" value="1"/>
</dbReference>
<proteinExistence type="predicted"/>
<feature type="compositionally biased region" description="Low complexity" evidence="1">
    <location>
        <begin position="257"/>
        <end position="277"/>
    </location>
</feature>
<evidence type="ECO:0000313" key="3">
    <source>
        <dbReference type="Proteomes" id="UP001160148"/>
    </source>
</evidence>
<dbReference type="AlphaFoldDB" id="A0AAV0Y2Z0"/>
<evidence type="ECO:0000313" key="2">
    <source>
        <dbReference type="EMBL" id="CAI6375195.1"/>
    </source>
</evidence>
<dbReference type="GO" id="GO:0005634">
    <property type="term" value="C:nucleus"/>
    <property type="evidence" value="ECO:0007669"/>
    <property type="project" value="TreeGrafter"/>
</dbReference>
<accession>A0AAV0Y2Z0</accession>
<organism evidence="2 3">
    <name type="scientific">Macrosiphum euphorbiae</name>
    <name type="common">potato aphid</name>
    <dbReference type="NCBI Taxonomy" id="13131"/>
    <lineage>
        <taxon>Eukaryota</taxon>
        <taxon>Metazoa</taxon>
        <taxon>Ecdysozoa</taxon>
        <taxon>Arthropoda</taxon>
        <taxon>Hexapoda</taxon>
        <taxon>Insecta</taxon>
        <taxon>Pterygota</taxon>
        <taxon>Neoptera</taxon>
        <taxon>Paraneoptera</taxon>
        <taxon>Hemiptera</taxon>
        <taxon>Sternorrhyncha</taxon>
        <taxon>Aphidomorpha</taxon>
        <taxon>Aphidoidea</taxon>
        <taxon>Aphididae</taxon>
        <taxon>Macrosiphini</taxon>
        <taxon>Macrosiphum</taxon>
    </lineage>
</organism>